<sequence length="411" mass="43103" precursor="true">MLTRARVVAATLATVLAVVSLVHVLYIGFGPLPVRAERQLGFLDAALASGRDTEMQGLFPEGEYFTRVLTGLAEAQVATQLGADPRSADYLARARTRLAAIETAQSLAVFGRGMVPDHGIFAAGWSLALAVAIARASDSDADRAVVRERAETVHSALGQADSPFPASYPGQFWPCDSVVAAGALAGAISLLGLPWRTDLADWRRRALAAADTDTGLLPHQVDREAHALTGPRGSSQAVIQTFWPAVDDVVGAKDDQWQRFSSHFVTSKAGLAGILEYPSGASGAGDVDSGPLIFGVSLSASAVGLAAARANGDGDLAGRLTRQVELIGVPVGWHTTRYLFGVLPVADAFIAWARTVPASDAALNTGSGRSAWFLVWAAPSMLLLAASLALWPRARKTGRTTHPEPADRPAD</sequence>
<dbReference type="AlphaFoldDB" id="A0A0U1DN47"/>
<keyword evidence="1" id="KW-1133">Transmembrane helix</keyword>
<dbReference type="RefSeq" id="WP_085141644.1">
    <property type="nucleotide sequence ID" value="NZ_JACKVA010000025.1"/>
</dbReference>
<reference evidence="2 4" key="1">
    <citation type="submission" date="2015-03" db="EMBL/GenBank/DDBJ databases">
        <authorList>
            <person name="Murphy D."/>
        </authorList>
    </citation>
    <scope>NUCLEOTIDE SEQUENCE [LARGE SCALE GENOMIC DNA]</scope>
    <source>
        <strain evidence="2 4">D16</strain>
    </source>
</reference>
<organism evidence="2 4">
    <name type="scientific">Mycolicibacterium conceptionense</name>
    <dbReference type="NCBI Taxonomy" id="451644"/>
    <lineage>
        <taxon>Bacteria</taxon>
        <taxon>Bacillati</taxon>
        <taxon>Actinomycetota</taxon>
        <taxon>Actinomycetes</taxon>
        <taxon>Mycobacteriales</taxon>
        <taxon>Mycobacteriaceae</taxon>
        <taxon>Mycolicibacterium</taxon>
    </lineage>
</organism>
<evidence type="ECO:0000313" key="5">
    <source>
        <dbReference type="Proteomes" id="UP000193811"/>
    </source>
</evidence>
<dbReference type="EMBL" id="CTEF01000003">
    <property type="protein sequence ID" value="CQD18843.1"/>
    <property type="molecule type" value="Genomic_DNA"/>
</dbReference>
<evidence type="ECO:0000313" key="4">
    <source>
        <dbReference type="Proteomes" id="UP000182227"/>
    </source>
</evidence>
<proteinExistence type="predicted"/>
<reference evidence="3 5" key="2">
    <citation type="submission" date="2016-01" db="EMBL/GenBank/DDBJ databases">
        <title>The new phylogeny of the genus Mycobacterium.</title>
        <authorList>
            <person name="Tarcisio F."/>
            <person name="Conor M."/>
            <person name="Antonella G."/>
            <person name="Elisabetta G."/>
            <person name="Giulia F.S."/>
            <person name="Sara T."/>
            <person name="Anna F."/>
            <person name="Clotilde B."/>
            <person name="Roberto B."/>
            <person name="Veronica D.S."/>
            <person name="Fabio R."/>
            <person name="Monica P."/>
            <person name="Olivier J."/>
            <person name="Enrico T."/>
            <person name="Nicola S."/>
        </authorList>
    </citation>
    <scope>NUCLEOTIDE SEQUENCE [LARGE SCALE GENOMIC DNA]</scope>
    <source>
        <strain evidence="3 5">CCUG 50187</strain>
    </source>
</reference>
<feature type="transmembrane region" description="Helical" evidence="1">
    <location>
        <begin position="7"/>
        <end position="29"/>
    </location>
</feature>
<gene>
    <name evidence="3" type="ORF">AWB98_22495</name>
    <name evidence="2" type="ORF">BN970_04205</name>
</gene>
<dbReference type="Proteomes" id="UP000193811">
    <property type="component" value="Unassembled WGS sequence"/>
</dbReference>
<evidence type="ECO:0000256" key="1">
    <source>
        <dbReference type="SAM" id="Phobius"/>
    </source>
</evidence>
<dbReference type="GeneID" id="44298251"/>
<dbReference type="Proteomes" id="UP000182227">
    <property type="component" value="Unassembled WGS sequence"/>
</dbReference>
<feature type="transmembrane region" description="Helical" evidence="1">
    <location>
        <begin position="371"/>
        <end position="391"/>
    </location>
</feature>
<evidence type="ECO:0000313" key="3">
    <source>
        <dbReference type="EMBL" id="ORV24251.1"/>
    </source>
</evidence>
<evidence type="ECO:0000313" key="2">
    <source>
        <dbReference type="EMBL" id="CQD18843.1"/>
    </source>
</evidence>
<keyword evidence="1" id="KW-0812">Transmembrane</keyword>
<accession>A0A0U1DN47</accession>
<dbReference type="EMBL" id="LQOP01000021">
    <property type="protein sequence ID" value="ORV24251.1"/>
    <property type="molecule type" value="Genomic_DNA"/>
</dbReference>
<keyword evidence="5" id="KW-1185">Reference proteome</keyword>
<name>A0A0U1DN47_9MYCO</name>
<keyword evidence="1" id="KW-0472">Membrane</keyword>
<protein>
    <submittedName>
        <fullName evidence="2">Uncharacterized protein</fullName>
    </submittedName>
</protein>